<organism evidence="6 7">
    <name type="scientific">Rhodovulum adriaticum</name>
    <name type="common">Rhodopseudomonas adriatica</name>
    <dbReference type="NCBI Taxonomy" id="35804"/>
    <lineage>
        <taxon>Bacteria</taxon>
        <taxon>Pseudomonadati</taxon>
        <taxon>Pseudomonadota</taxon>
        <taxon>Alphaproteobacteria</taxon>
        <taxon>Rhodobacterales</taxon>
        <taxon>Paracoccaceae</taxon>
        <taxon>Rhodovulum</taxon>
    </lineage>
</organism>
<dbReference type="InterPro" id="IPR036909">
    <property type="entry name" value="Cyt_c-like_dom_sf"/>
</dbReference>
<evidence type="ECO:0000313" key="6">
    <source>
        <dbReference type="EMBL" id="TCP26273.1"/>
    </source>
</evidence>
<dbReference type="GO" id="GO:0020037">
    <property type="term" value="F:heme binding"/>
    <property type="evidence" value="ECO:0007669"/>
    <property type="project" value="InterPro"/>
</dbReference>
<evidence type="ECO:0000256" key="1">
    <source>
        <dbReference type="ARBA" id="ARBA00022617"/>
    </source>
</evidence>
<gene>
    <name evidence="6" type="ORF">EV656_102236</name>
</gene>
<proteinExistence type="predicted"/>
<dbReference type="SUPFAM" id="SSF46626">
    <property type="entry name" value="Cytochrome c"/>
    <property type="match status" value="1"/>
</dbReference>
<keyword evidence="2 4" id="KW-0479">Metal-binding</keyword>
<dbReference type="Gene3D" id="1.10.760.10">
    <property type="entry name" value="Cytochrome c-like domain"/>
    <property type="match status" value="1"/>
</dbReference>
<evidence type="ECO:0000313" key="7">
    <source>
        <dbReference type="Proteomes" id="UP000295733"/>
    </source>
</evidence>
<keyword evidence="3 4" id="KW-0408">Iron</keyword>
<evidence type="ECO:0000256" key="3">
    <source>
        <dbReference type="ARBA" id="ARBA00023004"/>
    </source>
</evidence>
<keyword evidence="1 4" id="KW-0349">Heme</keyword>
<dbReference type="GO" id="GO:0046872">
    <property type="term" value="F:metal ion binding"/>
    <property type="evidence" value="ECO:0007669"/>
    <property type="project" value="UniProtKB-KW"/>
</dbReference>
<evidence type="ECO:0000256" key="4">
    <source>
        <dbReference type="PROSITE-ProRule" id="PRU00433"/>
    </source>
</evidence>
<reference evidence="6 7" key="1">
    <citation type="submission" date="2019-03" db="EMBL/GenBank/DDBJ databases">
        <title>Genomic Encyclopedia of Type Strains, Phase IV (KMG-IV): sequencing the most valuable type-strain genomes for metagenomic binning, comparative biology and taxonomic classification.</title>
        <authorList>
            <person name="Goeker M."/>
        </authorList>
    </citation>
    <scope>NUCLEOTIDE SEQUENCE [LARGE SCALE GENOMIC DNA]</scope>
    <source>
        <strain evidence="6 7">DSM 2781</strain>
    </source>
</reference>
<name>A0A4R2NVW5_RHOAD</name>
<dbReference type="RefSeq" id="WP_132600023.1">
    <property type="nucleotide sequence ID" value="NZ_NRRP01000024.1"/>
</dbReference>
<dbReference type="Pfam" id="PF00034">
    <property type="entry name" value="Cytochrom_C"/>
    <property type="match status" value="1"/>
</dbReference>
<dbReference type="InterPro" id="IPR009056">
    <property type="entry name" value="Cyt_c-like_dom"/>
</dbReference>
<accession>A0A4R2NVW5</accession>
<sequence>MRLVILGLVAVIVVAGVAAVSWLGTGPRTQIAATSDTPEMVEVYVPDLGPMAATGRSVFAENCAACHGPNAGGRDGLGPPLVHRIYEPGHHGDMAFLMAARQGVRAHHWRFGDMAPVPGVSVEEMTAVIAYVRRLQRANGIY</sequence>
<evidence type="ECO:0000259" key="5">
    <source>
        <dbReference type="PROSITE" id="PS51007"/>
    </source>
</evidence>
<comment type="caution">
    <text evidence="6">The sequence shown here is derived from an EMBL/GenBank/DDBJ whole genome shotgun (WGS) entry which is preliminary data.</text>
</comment>
<dbReference type="PROSITE" id="PS51007">
    <property type="entry name" value="CYTC"/>
    <property type="match status" value="1"/>
</dbReference>
<dbReference type="AlphaFoldDB" id="A0A4R2NVW5"/>
<feature type="domain" description="Cytochrome c" evidence="5">
    <location>
        <begin position="50"/>
        <end position="136"/>
    </location>
</feature>
<evidence type="ECO:0000256" key="2">
    <source>
        <dbReference type="ARBA" id="ARBA00022723"/>
    </source>
</evidence>
<protein>
    <submittedName>
        <fullName evidence="6">Cytochrome c</fullName>
    </submittedName>
</protein>
<dbReference type="Proteomes" id="UP000295733">
    <property type="component" value="Unassembled WGS sequence"/>
</dbReference>
<dbReference type="OrthoDB" id="7854060at2"/>
<dbReference type="GO" id="GO:0009055">
    <property type="term" value="F:electron transfer activity"/>
    <property type="evidence" value="ECO:0007669"/>
    <property type="project" value="InterPro"/>
</dbReference>
<dbReference type="EMBL" id="SLXL01000002">
    <property type="protein sequence ID" value="TCP26273.1"/>
    <property type="molecule type" value="Genomic_DNA"/>
</dbReference>
<keyword evidence="7" id="KW-1185">Reference proteome</keyword>